<dbReference type="PIRSF" id="PIRSF006470">
    <property type="entry name" value="DctB"/>
    <property type="match status" value="1"/>
</dbReference>
<dbReference type="InterPro" id="IPR004682">
    <property type="entry name" value="TRAP_DctP"/>
</dbReference>
<dbReference type="Gene3D" id="3.40.190.170">
    <property type="entry name" value="Bacterial extracellular solute-binding protein, family 7"/>
    <property type="match status" value="1"/>
</dbReference>
<dbReference type="Pfam" id="PF03480">
    <property type="entry name" value="DctP"/>
    <property type="match status" value="1"/>
</dbReference>
<keyword evidence="1" id="KW-0732">Signal</keyword>
<dbReference type="PANTHER" id="PTHR33376:SF2">
    <property type="entry name" value="DICARBOXYLATE-BINDING PERIPLASMIC PROTEIN"/>
    <property type="match status" value="1"/>
</dbReference>
<dbReference type="GO" id="GO:0030246">
    <property type="term" value="F:carbohydrate binding"/>
    <property type="evidence" value="ECO:0007669"/>
    <property type="project" value="TreeGrafter"/>
</dbReference>
<dbReference type="PROSITE" id="PS51257">
    <property type="entry name" value="PROKAR_LIPOPROTEIN"/>
    <property type="match status" value="1"/>
</dbReference>
<dbReference type="OrthoDB" id="9815946at2"/>
<dbReference type="PANTHER" id="PTHR33376">
    <property type="match status" value="1"/>
</dbReference>
<dbReference type="Proteomes" id="UP000184465">
    <property type="component" value="Unassembled WGS sequence"/>
</dbReference>
<dbReference type="CDD" id="cd13671">
    <property type="entry name" value="PBP2_TRAP_SBP_like_3"/>
    <property type="match status" value="1"/>
</dbReference>
<evidence type="ECO:0000313" key="2">
    <source>
        <dbReference type="EMBL" id="SHJ99005.1"/>
    </source>
</evidence>
<reference evidence="2 3" key="1">
    <citation type="submission" date="2016-11" db="EMBL/GenBank/DDBJ databases">
        <authorList>
            <person name="Jaros S."/>
            <person name="Januszkiewicz K."/>
            <person name="Wedrychowicz H."/>
        </authorList>
    </citation>
    <scope>NUCLEOTIDE SEQUENCE [LARGE SCALE GENOMIC DNA]</scope>
    <source>
        <strain evidence="2 3">DSM 15212</strain>
    </source>
</reference>
<keyword evidence="2" id="KW-0675">Receptor</keyword>
<name>A0A1M6NTM9_PARC5</name>
<dbReference type="NCBIfam" id="TIGR00787">
    <property type="entry name" value="dctP"/>
    <property type="match status" value="1"/>
</dbReference>
<evidence type="ECO:0000256" key="1">
    <source>
        <dbReference type="ARBA" id="ARBA00022729"/>
    </source>
</evidence>
<dbReference type="GO" id="GO:0030288">
    <property type="term" value="C:outer membrane-bounded periplasmic space"/>
    <property type="evidence" value="ECO:0007669"/>
    <property type="project" value="InterPro"/>
</dbReference>
<organism evidence="2 3">
    <name type="scientific">Paramaledivibacter caminithermalis (strain DSM 15212 / CIP 107654 / DViRD3)</name>
    <name type="common">Clostridium caminithermale</name>
    <dbReference type="NCBI Taxonomy" id="1121301"/>
    <lineage>
        <taxon>Bacteria</taxon>
        <taxon>Bacillati</taxon>
        <taxon>Bacillota</taxon>
        <taxon>Clostridia</taxon>
        <taxon>Peptostreptococcales</taxon>
        <taxon>Caminicellaceae</taxon>
        <taxon>Paramaledivibacter</taxon>
    </lineage>
</organism>
<dbReference type="AlphaFoldDB" id="A0A1M6NTM9"/>
<dbReference type="InterPro" id="IPR018389">
    <property type="entry name" value="DctP_fam"/>
</dbReference>
<proteinExistence type="predicted"/>
<dbReference type="GO" id="GO:0055085">
    <property type="term" value="P:transmembrane transport"/>
    <property type="evidence" value="ECO:0007669"/>
    <property type="project" value="InterPro"/>
</dbReference>
<gene>
    <name evidence="2" type="ORF">SAMN02745912_01857</name>
</gene>
<dbReference type="SUPFAM" id="SSF53850">
    <property type="entry name" value="Periplasmic binding protein-like II"/>
    <property type="match status" value="1"/>
</dbReference>
<dbReference type="STRING" id="1121301.SAMN02745912_01857"/>
<keyword evidence="3" id="KW-1185">Reference proteome</keyword>
<protein>
    <submittedName>
        <fullName evidence="2">Tripartite ATP-independent transporter solute receptor, DctP family</fullName>
    </submittedName>
</protein>
<dbReference type="RefSeq" id="WP_073149190.1">
    <property type="nucleotide sequence ID" value="NZ_FRAG01000019.1"/>
</dbReference>
<dbReference type="EMBL" id="FRAG01000019">
    <property type="protein sequence ID" value="SHJ99005.1"/>
    <property type="molecule type" value="Genomic_DNA"/>
</dbReference>
<evidence type="ECO:0000313" key="3">
    <source>
        <dbReference type="Proteomes" id="UP000184465"/>
    </source>
</evidence>
<sequence length="342" mass="38494">MKRFLSIFVALVLVIGMLSGCGAKQEETQTSQNPAKESEKTEPIVLRLADVHNDGYPTVIGDREFARLVEERTDGRIKVEVYPGGQLGDEKTVIEQVQFGAIDLTRTSISPLTEFQKKLSVLMLPYIYRDKEHMFKVLDGPMGEEFLNGLSEANMLGLCWYDAGARSFYNSKKEIKTVEDLKGLKIRVQKSEIMLDLVKALGASPTPMAFSEVYSAIQTGVIDGAENNWASYLTTSHYEVAKYYTVDEHTRVPEMILMSKMTFDKLSPEDQKIIKEAAKEAALVEREEWAKAEAEAEEKIVANGNIVTRLESKDEFQKAVSSLYDKYGADYKDLIEKIINTK</sequence>
<accession>A0A1M6NTM9</accession>
<dbReference type="NCBIfam" id="NF037995">
    <property type="entry name" value="TRAP_S1"/>
    <property type="match status" value="1"/>
</dbReference>
<dbReference type="InterPro" id="IPR038404">
    <property type="entry name" value="TRAP_DctP_sf"/>
</dbReference>